<proteinExistence type="inferred from homology"/>
<dbReference type="SUPFAM" id="SSF55021">
    <property type="entry name" value="ACT-like"/>
    <property type="match status" value="1"/>
</dbReference>
<evidence type="ECO:0000313" key="14">
    <source>
        <dbReference type="EMBL" id="EOT83413.1"/>
    </source>
</evidence>
<evidence type="ECO:0000256" key="9">
    <source>
        <dbReference type="ARBA" id="ARBA00030455"/>
    </source>
</evidence>
<evidence type="ECO:0000256" key="8">
    <source>
        <dbReference type="ARBA" id="ARBA00023027"/>
    </source>
</evidence>
<dbReference type="Pfam" id="PF02826">
    <property type="entry name" value="2-Hacid_dh_C"/>
    <property type="match status" value="1"/>
</dbReference>
<dbReference type="PROSITE" id="PS51671">
    <property type="entry name" value="ACT"/>
    <property type="match status" value="1"/>
</dbReference>
<evidence type="ECO:0000256" key="2">
    <source>
        <dbReference type="ARBA" id="ARBA00005216"/>
    </source>
</evidence>
<gene>
    <name evidence="14" type="ORF">I573_01963</name>
</gene>
<dbReference type="UniPathway" id="UPA00135">
    <property type="reaction ID" value="UER00196"/>
</dbReference>
<evidence type="ECO:0000259" key="13">
    <source>
        <dbReference type="PROSITE" id="PS51671"/>
    </source>
</evidence>
<dbReference type="EC" id="1.1.1.95" evidence="5"/>
<dbReference type="GO" id="GO:0051287">
    <property type="term" value="F:NAD binding"/>
    <property type="evidence" value="ECO:0007669"/>
    <property type="project" value="InterPro"/>
</dbReference>
<name>S0P3P7_9ENTE</name>
<dbReference type="InterPro" id="IPR006140">
    <property type="entry name" value="D-isomer_DH_NAD-bd"/>
</dbReference>
<dbReference type="RefSeq" id="WP_016186531.1">
    <property type="nucleotide sequence ID" value="NZ_ASWO01000006.1"/>
</dbReference>
<dbReference type="InterPro" id="IPR002912">
    <property type="entry name" value="ACT_dom"/>
</dbReference>
<dbReference type="Pfam" id="PF00389">
    <property type="entry name" value="2-Hacid_dh"/>
    <property type="match status" value="1"/>
</dbReference>
<evidence type="ECO:0000256" key="4">
    <source>
        <dbReference type="ARBA" id="ARBA00013001"/>
    </source>
</evidence>
<dbReference type="InterPro" id="IPR006139">
    <property type="entry name" value="D-isomer_2_OHA_DH_cat_dom"/>
</dbReference>
<dbReference type="EC" id="1.1.1.399" evidence="4"/>
<dbReference type="GO" id="GO:0004617">
    <property type="term" value="F:phosphoglycerate dehydrogenase activity"/>
    <property type="evidence" value="ECO:0007669"/>
    <property type="project" value="UniProtKB-EC"/>
</dbReference>
<protein>
    <recommendedName>
        <fullName evidence="6">D-3-phosphoglycerate dehydrogenase</fullName>
        <ecNumber evidence="4">1.1.1.399</ecNumber>
        <ecNumber evidence="5">1.1.1.95</ecNumber>
    </recommendedName>
    <alternativeName>
        <fullName evidence="9">2-oxoglutarate reductase</fullName>
    </alternativeName>
</protein>
<organism evidence="14 15">
    <name type="scientific">Enterococcus sulfureus ATCC 49903</name>
    <dbReference type="NCBI Taxonomy" id="1140003"/>
    <lineage>
        <taxon>Bacteria</taxon>
        <taxon>Bacillati</taxon>
        <taxon>Bacillota</taxon>
        <taxon>Bacilli</taxon>
        <taxon>Lactobacillales</taxon>
        <taxon>Enterococcaceae</taxon>
        <taxon>Enterococcus</taxon>
    </lineage>
</organism>
<comment type="catalytic activity">
    <reaction evidence="11">
        <text>(2R)-3-phosphoglycerate + NAD(+) = 3-phosphooxypyruvate + NADH + H(+)</text>
        <dbReference type="Rhea" id="RHEA:12641"/>
        <dbReference type="ChEBI" id="CHEBI:15378"/>
        <dbReference type="ChEBI" id="CHEBI:18110"/>
        <dbReference type="ChEBI" id="CHEBI:57540"/>
        <dbReference type="ChEBI" id="CHEBI:57945"/>
        <dbReference type="ChEBI" id="CHEBI:58272"/>
        <dbReference type="EC" id="1.1.1.95"/>
    </reaction>
</comment>
<dbReference type="Gene3D" id="3.30.70.260">
    <property type="match status" value="1"/>
</dbReference>
<dbReference type="InterPro" id="IPR029753">
    <property type="entry name" value="D-isomer_DH_CS"/>
</dbReference>
<dbReference type="PROSITE" id="PS00670">
    <property type="entry name" value="D_2_HYDROXYACID_DH_2"/>
    <property type="match status" value="1"/>
</dbReference>
<dbReference type="Gene3D" id="3.40.50.720">
    <property type="entry name" value="NAD(P)-binding Rossmann-like Domain"/>
    <property type="match status" value="2"/>
</dbReference>
<feature type="domain" description="ACT" evidence="13">
    <location>
        <begin position="316"/>
        <end position="389"/>
    </location>
</feature>
<keyword evidence="7 12" id="KW-0560">Oxidoreductase</keyword>
<dbReference type="PROSITE" id="PS00671">
    <property type="entry name" value="D_2_HYDROXYACID_DH_3"/>
    <property type="match status" value="1"/>
</dbReference>
<keyword evidence="8" id="KW-0520">NAD</keyword>
<reference evidence="14 15" key="1">
    <citation type="submission" date="2013-03" db="EMBL/GenBank/DDBJ databases">
        <title>The Genome Sequence of Enterococcus sulfureus ATCC_49903 (PacBio/Illumina hybrid assembly).</title>
        <authorList>
            <consortium name="The Broad Institute Genomics Platform"/>
            <consortium name="The Broad Institute Genome Sequencing Center for Infectious Disease"/>
            <person name="Earl A."/>
            <person name="Russ C."/>
            <person name="Gilmore M."/>
            <person name="Surin D."/>
            <person name="Walker B."/>
            <person name="Young S."/>
            <person name="Zeng Q."/>
            <person name="Gargeya S."/>
            <person name="Fitzgerald M."/>
            <person name="Haas B."/>
            <person name="Abouelleil A."/>
            <person name="Allen A.W."/>
            <person name="Alvarado L."/>
            <person name="Arachchi H.M."/>
            <person name="Berlin A.M."/>
            <person name="Chapman S.B."/>
            <person name="Gainer-Dewar J."/>
            <person name="Goldberg J."/>
            <person name="Griggs A."/>
            <person name="Gujja S."/>
            <person name="Hansen M."/>
            <person name="Howarth C."/>
            <person name="Imamovic A."/>
            <person name="Ireland A."/>
            <person name="Larimer J."/>
            <person name="McCowan C."/>
            <person name="Murphy C."/>
            <person name="Pearson M."/>
            <person name="Poon T.W."/>
            <person name="Priest M."/>
            <person name="Roberts A."/>
            <person name="Saif S."/>
            <person name="Shea T."/>
            <person name="Sisk P."/>
            <person name="Sykes S."/>
            <person name="Wortman J."/>
            <person name="Nusbaum C."/>
            <person name="Birren B."/>
        </authorList>
    </citation>
    <scope>NUCLEOTIDE SEQUENCE [LARGE SCALE GENOMIC DNA]</scope>
    <source>
        <strain evidence="14 15">ATCC 49903</strain>
    </source>
</reference>
<dbReference type="FunFam" id="3.40.50.720:FF:000584">
    <property type="entry name" value="D-3-phosphoglycerate dehydrogenase"/>
    <property type="match status" value="1"/>
</dbReference>
<evidence type="ECO:0000256" key="12">
    <source>
        <dbReference type="RuleBase" id="RU003719"/>
    </source>
</evidence>
<dbReference type="PATRIC" id="fig|1140003.3.peg.2026"/>
<comment type="caution">
    <text evidence="14">The sequence shown here is derived from an EMBL/GenBank/DDBJ whole genome shotgun (WGS) entry which is preliminary data.</text>
</comment>
<dbReference type="EMBL" id="ASWO01000006">
    <property type="protein sequence ID" value="EOT83413.1"/>
    <property type="molecule type" value="Genomic_DNA"/>
</dbReference>
<dbReference type="InterPro" id="IPR029752">
    <property type="entry name" value="D-isomer_DH_CS1"/>
</dbReference>
<evidence type="ECO:0000256" key="7">
    <source>
        <dbReference type="ARBA" id="ARBA00023002"/>
    </source>
</evidence>
<dbReference type="SUPFAM" id="SSF52283">
    <property type="entry name" value="Formate/glycerate dehydrogenase catalytic domain-like"/>
    <property type="match status" value="1"/>
</dbReference>
<dbReference type="CDD" id="cd12174">
    <property type="entry name" value="PGDH_like_3"/>
    <property type="match status" value="1"/>
</dbReference>
<keyword evidence="15" id="KW-1185">Reference proteome</keyword>
<dbReference type="PANTHER" id="PTHR42938">
    <property type="entry name" value="FORMATE DEHYDROGENASE 1"/>
    <property type="match status" value="1"/>
</dbReference>
<comment type="catalytic activity">
    <reaction evidence="10">
        <text>(R)-2-hydroxyglutarate + NAD(+) = 2-oxoglutarate + NADH + H(+)</text>
        <dbReference type="Rhea" id="RHEA:49612"/>
        <dbReference type="ChEBI" id="CHEBI:15378"/>
        <dbReference type="ChEBI" id="CHEBI:15801"/>
        <dbReference type="ChEBI" id="CHEBI:16810"/>
        <dbReference type="ChEBI" id="CHEBI:57540"/>
        <dbReference type="ChEBI" id="CHEBI:57945"/>
        <dbReference type="EC" id="1.1.1.399"/>
    </reaction>
</comment>
<dbReference type="CDD" id="cd04901">
    <property type="entry name" value="ACT_3PGDH"/>
    <property type="match status" value="1"/>
</dbReference>
<evidence type="ECO:0000256" key="3">
    <source>
        <dbReference type="ARBA" id="ARBA00005854"/>
    </source>
</evidence>
<dbReference type="eggNOG" id="COG0111">
    <property type="taxonomic scope" value="Bacteria"/>
</dbReference>
<dbReference type="PANTHER" id="PTHR42938:SF47">
    <property type="entry name" value="HYDROXYPYRUVATE REDUCTASE"/>
    <property type="match status" value="1"/>
</dbReference>
<evidence type="ECO:0000256" key="1">
    <source>
        <dbReference type="ARBA" id="ARBA00003800"/>
    </source>
</evidence>
<evidence type="ECO:0000313" key="15">
    <source>
        <dbReference type="Proteomes" id="UP000015961"/>
    </source>
</evidence>
<dbReference type="InterPro" id="IPR045865">
    <property type="entry name" value="ACT-like_dom_sf"/>
</dbReference>
<dbReference type="Proteomes" id="UP000015961">
    <property type="component" value="Unassembled WGS sequence"/>
</dbReference>
<comment type="similarity">
    <text evidence="3 12">Belongs to the D-isomer specific 2-hydroxyacid dehydrogenase family.</text>
</comment>
<evidence type="ECO:0000256" key="11">
    <source>
        <dbReference type="ARBA" id="ARBA00048731"/>
    </source>
</evidence>
<sequence>MFQIKTFNAIASEGMERFEKERYAINESEQPDGIILRSQKLHEYAFPESVVAVARAGAGTNNIPVEECTKNGVVVFNTPGANANAVKELVLTSLFIAVRPVVQGIEWVQQQTETDLASHVEANKKQFAGHELVGKKLGVIGLGAIGAMVANDAYRLGMEVMGYDPYVSVDTAWSISRRVKRAQEMDEILKTCDFITVHVPLIDSTRNMIGTKEIAAMKKTARLLNFSRGEIVDTDAVLAAIEAGEIGGFTTDFAEERLLHHPNITVLPHLGASTEEAEINCAKMAARTLKRYLETGVIKNSVNFPTVEMSFHSPYRITVIHKNIPNMLGRISSAIAEFSINIDNMINRGRGEFAYTLVDVTETDEAVLQDVLARLESSEDVVRVRIIKNQEVI</sequence>
<dbReference type="AlphaFoldDB" id="S0P3P7"/>
<dbReference type="SUPFAM" id="SSF51735">
    <property type="entry name" value="NAD(P)-binding Rossmann-fold domains"/>
    <property type="match status" value="1"/>
</dbReference>
<comment type="function">
    <text evidence="1">Catalyzes the reversible oxidation of 3-phospho-D-glycerate to 3-phosphonooxypyruvate, the first step of the phosphorylated L-serine biosynthesis pathway. Also catalyzes the reversible oxidation of 2-hydroxyglutarate to 2-oxoglutarate.</text>
</comment>
<accession>S0P3P7</accession>
<dbReference type="InterPro" id="IPR036291">
    <property type="entry name" value="NAD(P)-bd_dom_sf"/>
</dbReference>
<dbReference type="STRING" id="1140003.OMY_02101"/>
<evidence type="ECO:0000256" key="5">
    <source>
        <dbReference type="ARBA" id="ARBA00013143"/>
    </source>
</evidence>
<comment type="pathway">
    <text evidence="2">Amino-acid biosynthesis; L-serine biosynthesis; L-serine from 3-phospho-D-glycerate: step 1/3.</text>
</comment>
<dbReference type="PROSITE" id="PS00065">
    <property type="entry name" value="D_2_HYDROXYACID_DH_1"/>
    <property type="match status" value="1"/>
</dbReference>
<evidence type="ECO:0000256" key="6">
    <source>
        <dbReference type="ARBA" id="ARBA00021582"/>
    </source>
</evidence>
<evidence type="ECO:0000256" key="10">
    <source>
        <dbReference type="ARBA" id="ARBA00048126"/>
    </source>
</evidence>
<dbReference type="OrthoDB" id="9805416at2"/>